<dbReference type="STRING" id="1480615.AWJ14_21780"/>
<keyword evidence="2" id="KW-0645">Protease</keyword>
<comment type="caution">
    <text evidence="10">The sequence shown here is derived from an EMBL/GenBank/DDBJ whole genome shotgun (WGS) entry which is preliminary data.</text>
</comment>
<keyword evidence="8" id="KW-0472">Membrane</keyword>
<sequence>MPNDEFLARQMGDQPPLLAGGRKPPDKREISLRWLSGTFMTGITSSLLMGVALFGALEGREQLAIPAEALAAADLNAAVTGSVEKGSRLVQSVVTAKPVDRAIMEVSTMVRDGDHDVVRRQPFAHVKIALAANHPSAAAKSYPHFDPLKIFSAGDVEAASSVRTGVIYGADVDSEISLRSSDFPLEAPGRPFAASMTLDEAEETVRTNGSVLTDGTVQLASLNYVDPRRFASNRFDLDFSASLNARVIAENVSVAAYSPSAEDRTEYVDDIVPVRKPAPLSDILEGAGYDEEQYVAAAATLGDEINVDKIAENSVVRIGVEQTGESARIIRLSVYHKTSHVITVALSDRNGYVIGSEPPPTPAIRSAFDDSALPVATARDLPNIYDGIYRAGLTYGMSGDMIEQIIKMLASSVDFQSPLRPTDTLEAFFSVADDDGTVTKDSELLFVNAKFGGNSIRLYRFQHPEDNSIDYYDEEGRSAKQFLLRNPVPNGKFRSGFGMRRHPILKYSRMHTGVDWAAPRGTPIIAAGNGVVEKASWDKGGYGRQTIIRHANGYESSYSHQNTIAQGIVPGARVRQGQVIGTVGSTGLSTGPHLHYELIVNGNKVDPMRIRLPDGKSLKDDAYAMFARERDRINTLLGIEVANKELASR</sequence>
<keyword evidence="4" id="KW-0378">Hydrolase</keyword>
<evidence type="ECO:0000256" key="4">
    <source>
        <dbReference type="ARBA" id="ARBA00022801"/>
    </source>
</evidence>
<evidence type="ECO:0000256" key="2">
    <source>
        <dbReference type="ARBA" id="ARBA00022670"/>
    </source>
</evidence>
<comment type="cofactor">
    <cofactor evidence="1">
        <name>Zn(2+)</name>
        <dbReference type="ChEBI" id="CHEBI:29105"/>
    </cofactor>
</comment>
<dbReference type="EMBL" id="LQZT01000008">
    <property type="protein sequence ID" value="OCW58319.1"/>
    <property type="molecule type" value="Genomic_DNA"/>
</dbReference>
<dbReference type="RefSeq" id="WP_066176958.1">
    <property type="nucleotide sequence ID" value="NZ_LQZT01000008.1"/>
</dbReference>
<dbReference type="PANTHER" id="PTHR21666">
    <property type="entry name" value="PEPTIDASE-RELATED"/>
    <property type="match status" value="1"/>
</dbReference>
<name>A0A1C1YY19_9HYPH</name>
<keyword evidence="8" id="KW-1133">Transmembrane helix</keyword>
<dbReference type="Gene3D" id="3.10.450.350">
    <property type="match status" value="1"/>
</dbReference>
<dbReference type="Pfam" id="PF01551">
    <property type="entry name" value="Peptidase_M23"/>
    <property type="match status" value="1"/>
</dbReference>
<dbReference type="Proteomes" id="UP000094795">
    <property type="component" value="Unassembled WGS sequence"/>
</dbReference>
<protein>
    <submittedName>
        <fullName evidence="10">Peptidase M24</fullName>
    </submittedName>
</protein>
<keyword evidence="11" id="KW-1185">Reference proteome</keyword>
<dbReference type="AlphaFoldDB" id="A0A1C1YY19"/>
<dbReference type="OrthoDB" id="9805070at2"/>
<feature type="region of interest" description="Disordered" evidence="7">
    <location>
        <begin position="1"/>
        <end position="25"/>
    </location>
</feature>
<dbReference type="GO" id="GO:0006508">
    <property type="term" value="P:proteolysis"/>
    <property type="evidence" value="ECO:0007669"/>
    <property type="project" value="UniProtKB-KW"/>
</dbReference>
<dbReference type="Gene3D" id="2.70.70.10">
    <property type="entry name" value="Glucose Permease (Domain IIA)"/>
    <property type="match status" value="1"/>
</dbReference>
<evidence type="ECO:0000313" key="10">
    <source>
        <dbReference type="EMBL" id="OCW58319.1"/>
    </source>
</evidence>
<reference evidence="10 11" key="1">
    <citation type="submission" date="2015-12" db="EMBL/GenBank/DDBJ databases">
        <authorList>
            <person name="Shamseldin A."/>
            <person name="Moawad H."/>
            <person name="Abd El-Rahim W.M."/>
            <person name="Sadowsky M.J."/>
        </authorList>
    </citation>
    <scope>NUCLEOTIDE SEQUENCE [LARGE SCALE GENOMIC DNA]</scope>
    <source>
        <strain evidence="10 11">JC234</strain>
    </source>
</reference>
<evidence type="ECO:0000256" key="6">
    <source>
        <dbReference type="ARBA" id="ARBA00023049"/>
    </source>
</evidence>
<dbReference type="InterPro" id="IPR011055">
    <property type="entry name" value="Dup_hybrid_motif"/>
</dbReference>
<evidence type="ECO:0000256" key="7">
    <source>
        <dbReference type="SAM" id="MobiDB-lite"/>
    </source>
</evidence>
<dbReference type="GO" id="GO:0046872">
    <property type="term" value="F:metal ion binding"/>
    <property type="evidence" value="ECO:0007669"/>
    <property type="project" value="UniProtKB-KW"/>
</dbReference>
<accession>A0A1C1YY19</accession>
<evidence type="ECO:0000313" key="11">
    <source>
        <dbReference type="Proteomes" id="UP000094795"/>
    </source>
</evidence>
<proteinExistence type="predicted"/>
<dbReference type="SUPFAM" id="SSF51261">
    <property type="entry name" value="Duplicated hybrid motif"/>
    <property type="match status" value="1"/>
</dbReference>
<feature type="transmembrane region" description="Helical" evidence="8">
    <location>
        <begin position="32"/>
        <end position="57"/>
    </location>
</feature>
<evidence type="ECO:0000256" key="8">
    <source>
        <dbReference type="SAM" id="Phobius"/>
    </source>
</evidence>
<organism evidence="10 11">
    <name type="scientific">Hoeflea olei</name>
    <dbReference type="NCBI Taxonomy" id="1480615"/>
    <lineage>
        <taxon>Bacteria</taxon>
        <taxon>Pseudomonadati</taxon>
        <taxon>Pseudomonadota</taxon>
        <taxon>Alphaproteobacteria</taxon>
        <taxon>Hyphomicrobiales</taxon>
        <taxon>Rhizobiaceae</taxon>
        <taxon>Hoeflea</taxon>
    </lineage>
</organism>
<keyword evidence="3" id="KW-0479">Metal-binding</keyword>
<feature type="domain" description="M23ase beta-sheet core" evidence="9">
    <location>
        <begin position="509"/>
        <end position="607"/>
    </location>
</feature>
<evidence type="ECO:0000256" key="5">
    <source>
        <dbReference type="ARBA" id="ARBA00022833"/>
    </source>
</evidence>
<dbReference type="InterPro" id="IPR050570">
    <property type="entry name" value="Cell_wall_metabolism_enzyme"/>
</dbReference>
<keyword evidence="6" id="KW-0482">Metalloprotease</keyword>
<evidence type="ECO:0000256" key="1">
    <source>
        <dbReference type="ARBA" id="ARBA00001947"/>
    </source>
</evidence>
<gene>
    <name evidence="10" type="ORF">AWJ14_21780</name>
</gene>
<keyword evidence="8" id="KW-0812">Transmembrane</keyword>
<dbReference type="CDD" id="cd12797">
    <property type="entry name" value="M23_peptidase"/>
    <property type="match status" value="1"/>
</dbReference>
<evidence type="ECO:0000256" key="3">
    <source>
        <dbReference type="ARBA" id="ARBA00022723"/>
    </source>
</evidence>
<dbReference type="GO" id="GO:0004222">
    <property type="term" value="F:metalloendopeptidase activity"/>
    <property type="evidence" value="ECO:0007669"/>
    <property type="project" value="TreeGrafter"/>
</dbReference>
<keyword evidence="5" id="KW-0862">Zinc</keyword>
<evidence type="ECO:0000259" key="9">
    <source>
        <dbReference type="Pfam" id="PF01551"/>
    </source>
</evidence>
<dbReference type="PANTHER" id="PTHR21666:SF288">
    <property type="entry name" value="CELL DIVISION PROTEIN YTFB"/>
    <property type="match status" value="1"/>
</dbReference>
<dbReference type="InterPro" id="IPR016047">
    <property type="entry name" value="M23ase_b-sheet_dom"/>
</dbReference>